<proteinExistence type="predicted"/>
<name>A0A372JLE1_9ACTN</name>
<dbReference type="RefSeq" id="WP_117358741.1">
    <property type="nucleotide sequence ID" value="NZ_QURH01000305.1"/>
</dbReference>
<dbReference type="Proteomes" id="UP000261811">
    <property type="component" value="Unassembled WGS sequence"/>
</dbReference>
<dbReference type="OrthoDB" id="4412570at2"/>
<evidence type="ECO:0000313" key="2">
    <source>
        <dbReference type="Proteomes" id="UP000261811"/>
    </source>
</evidence>
<reference evidence="1 2" key="1">
    <citation type="submission" date="2018-08" db="EMBL/GenBank/DDBJ databases">
        <title>Actinomadura jelena sp. nov., a novel Actinomycete isolated from soil in Chad.</title>
        <authorList>
            <person name="Shi L."/>
        </authorList>
    </citation>
    <scope>NUCLEOTIDE SEQUENCE [LARGE SCALE GENOMIC DNA]</scope>
    <source>
        <strain evidence="1 2">NEAU-G17</strain>
    </source>
</reference>
<dbReference type="AlphaFoldDB" id="A0A372JLE1"/>
<organism evidence="1 2">
    <name type="scientific">Actinomadura logoneensis</name>
    <dbReference type="NCBI Taxonomy" id="2293572"/>
    <lineage>
        <taxon>Bacteria</taxon>
        <taxon>Bacillati</taxon>
        <taxon>Actinomycetota</taxon>
        <taxon>Actinomycetes</taxon>
        <taxon>Streptosporangiales</taxon>
        <taxon>Thermomonosporaceae</taxon>
        <taxon>Actinomadura</taxon>
    </lineage>
</organism>
<dbReference type="EMBL" id="QURH01000305">
    <property type="protein sequence ID" value="RFU40138.1"/>
    <property type="molecule type" value="Genomic_DNA"/>
</dbReference>
<evidence type="ECO:0000313" key="1">
    <source>
        <dbReference type="EMBL" id="RFU40138.1"/>
    </source>
</evidence>
<comment type="caution">
    <text evidence="1">The sequence shown here is derived from an EMBL/GenBank/DDBJ whole genome shotgun (WGS) entry which is preliminary data.</text>
</comment>
<accession>A0A372JLE1</accession>
<protein>
    <submittedName>
        <fullName evidence="1">Uncharacterized protein</fullName>
    </submittedName>
</protein>
<keyword evidence="2" id="KW-1185">Reference proteome</keyword>
<sequence>MRHARDGAAAAMSAASRVLVARGKSEPQEVENPDVAWGHRARDGVWVPTKDGQRIHIGVDLTAAETVPQVLRPTLRVFVGVDVDTDLVAQTTAHGVRLLTVVHGPNAPMEFRFPISLGDGLALEAMPSGGYDVVHLRYGATVGRFYNPWAGDSMFRQIKSDYVLDGPAIVMRVQHEGATYPVIADPSYAR</sequence>
<gene>
    <name evidence="1" type="ORF">DZF91_18695</name>
</gene>